<dbReference type="Pfam" id="PF00651">
    <property type="entry name" value="BTB"/>
    <property type="match status" value="1"/>
</dbReference>
<feature type="transmembrane region" description="Helical" evidence="1">
    <location>
        <begin position="225"/>
        <end position="251"/>
    </location>
</feature>
<keyword evidence="1" id="KW-0472">Membrane</keyword>
<protein>
    <submittedName>
        <fullName evidence="4">BTB domain-containing protein</fullName>
    </submittedName>
</protein>
<dbReference type="InterPro" id="IPR011333">
    <property type="entry name" value="SKP1/BTB/POZ_sf"/>
</dbReference>
<dbReference type="WBParaSite" id="Pan_g23635.t1">
    <property type="protein sequence ID" value="Pan_g23635.t1"/>
    <property type="gene ID" value="Pan_g23635"/>
</dbReference>
<keyword evidence="3" id="KW-1185">Reference proteome</keyword>
<evidence type="ECO:0000313" key="4">
    <source>
        <dbReference type="WBParaSite" id="Pan_g23635.t1"/>
    </source>
</evidence>
<dbReference type="AlphaFoldDB" id="A0A7E4VPG1"/>
<keyword evidence="1" id="KW-1133">Transmembrane helix</keyword>
<dbReference type="PROSITE" id="PS50097">
    <property type="entry name" value="BTB"/>
    <property type="match status" value="1"/>
</dbReference>
<name>A0A7E4VPG1_PANRE</name>
<evidence type="ECO:0000259" key="2">
    <source>
        <dbReference type="PROSITE" id="PS50097"/>
    </source>
</evidence>
<reference evidence="3" key="1">
    <citation type="journal article" date="2013" name="Genetics">
        <title>The draft genome and transcriptome of Panagrellus redivivus are shaped by the harsh demands of a free-living lifestyle.</title>
        <authorList>
            <person name="Srinivasan J."/>
            <person name="Dillman A.R."/>
            <person name="Macchietto M.G."/>
            <person name="Heikkinen L."/>
            <person name="Lakso M."/>
            <person name="Fracchia K.M."/>
            <person name="Antoshechkin I."/>
            <person name="Mortazavi A."/>
            <person name="Wong G."/>
            <person name="Sternberg P.W."/>
        </authorList>
    </citation>
    <scope>NUCLEOTIDE SEQUENCE [LARGE SCALE GENOMIC DNA]</scope>
    <source>
        <strain evidence="3">MT8872</strain>
    </source>
</reference>
<evidence type="ECO:0000256" key="1">
    <source>
        <dbReference type="SAM" id="Phobius"/>
    </source>
</evidence>
<organism evidence="3 4">
    <name type="scientific">Panagrellus redivivus</name>
    <name type="common">Microworm</name>
    <dbReference type="NCBI Taxonomy" id="6233"/>
    <lineage>
        <taxon>Eukaryota</taxon>
        <taxon>Metazoa</taxon>
        <taxon>Ecdysozoa</taxon>
        <taxon>Nematoda</taxon>
        <taxon>Chromadorea</taxon>
        <taxon>Rhabditida</taxon>
        <taxon>Tylenchina</taxon>
        <taxon>Panagrolaimomorpha</taxon>
        <taxon>Panagrolaimoidea</taxon>
        <taxon>Panagrolaimidae</taxon>
        <taxon>Panagrellus</taxon>
    </lineage>
</organism>
<accession>A0A7E4VPG1</accession>
<dbReference type="InterPro" id="IPR000210">
    <property type="entry name" value="BTB/POZ_dom"/>
</dbReference>
<dbReference type="SUPFAM" id="SSF54695">
    <property type="entry name" value="POZ domain"/>
    <property type="match status" value="1"/>
</dbReference>
<sequence>MFNQVYEYFISHEFETTKLVCAPLTCYNIKGTNFGISKHAACSDFEADFKIKVGNKNIRMHKECFQKISPVFDAMIVADEKKDTFHIDDFDFPTVRNSLRFAFNEDVTEDMTGAQMYDMIRFWKKYELYDYEHTLDYCTYEGTLIPLLRDLYLTDEIVKNTLPKTVVKDYYLYPDCCYSFKEIARTLDFQELDEAIKSEFLKQCCIEERKYVEEVKKQEEFYARIIYVFLGLLLLTLFCVILGITSPWDVFRRALRMLRRL</sequence>
<reference evidence="4" key="2">
    <citation type="submission" date="2020-10" db="UniProtKB">
        <authorList>
            <consortium name="WormBaseParasite"/>
        </authorList>
    </citation>
    <scope>IDENTIFICATION</scope>
</reference>
<keyword evidence="1" id="KW-0812">Transmembrane</keyword>
<evidence type="ECO:0000313" key="3">
    <source>
        <dbReference type="Proteomes" id="UP000492821"/>
    </source>
</evidence>
<feature type="domain" description="BTB" evidence="2">
    <location>
        <begin position="47"/>
        <end position="111"/>
    </location>
</feature>
<dbReference type="Gene3D" id="3.30.710.10">
    <property type="entry name" value="Potassium Channel Kv1.1, Chain A"/>
    <property type="match status" value="1"/>
</dbReference>
<proteinExistence type="predicted"/>
<dbReference type="Proteomes" id="UP000492821">
    <property type="component" value="Unassembled WGS sequence"/>
</dbReference>